<reference evidence="11" key="1">
    <citation type="submission" date="2013-07" db="EMBL/GenBank/DDBJ databases">
        <authorList>
            <person name="McIlroy S."/>
        </authorList>
    </citation>
    <scope>NUCLEOTIDE SEQUENCE [LARGE SCALE GENOMIC DNA]</scope>
    <source>
        <strain evidence="11">Run_A_D11</strain>
    </source>
</reference>
<comment type="caution">
    <text evidence="11">The sequence shown here is derived from an EMBL/GenBank/DDBJ whole genome shotgun (WGS) entry which is preliminary data.</text>
</comment>
<feature type="transmembrane region" description="Helical" evidence="9">
    <location>
        <begin position="123"/>
        <end position="153"/>
    </location>
</feature>
<evidence type="ECO:0000256" key="2">
    <source>
        <dbReference type="ARBA" id="ARBA00007783"/>
    </source>
</evidence>
<dbReference type="Pfam" id="PF01061">
    <property type="entry name" value="ABC2_membrane"/>
    <property type="match status" value="1"/>
</dbReference>
<keyword evidence="7 9" id="KW-1133">Transmembrane helix</keyword>
<keyword evidence="6 9" id="KW-0812">Transmembrane</keyword>
<feature type="transmembrane region" description="Helical" evidence="9">
    <location>
        <begin position="193"/>
        <end position="214"/>
    </location>
</feature>
<feature type="transmembrane region" description="Helical" evidence="9">
    <location>
        <begin position="48"/>
        <end position="74"/>
    </location>
</feature>
<proteinExistence type="inferred from homology"/>
<evidence type="ECO:0000313" key="11">
    <source>
        <dbReference type="EMBL" id="CDI03386.1"/>
    </source>
</evidence>
<dbReference type="STRING" id="1400863.BN873_470128"/>
<dbReference type="PANTHER" id="PTHR30413:SF8">
    <property type="entry name" value="TRANSPORT PERMEASE PROTEIN"/>
    <property type="match status" value="1"/>
</dbReference>
<accession>W6M631</accession>
<evidence type="ECO:0000256" key="6">
    <source>
        <dbReference type="ARBA" id="ARBA00022692"/>
    </source>
</evidence>
<dbReference type="RefSeq" id="WP_242434426.1">
    <property type="nucleotide sequence ID" value="NZ_CBTJ020000055.1"/>
</dbReference>
<dbReference type="PROSITE" id="PS51012">
    <property type="entry name" value="ABC_TM2"/>
    <property type="match status" value="1"/>
</dbReference>
<keyword evidence="3 9" id="KW-0813">Transport</keyword>
<dbReference type="InterPro" id="IPR047817">
    <property type="entry name" value="ABC2_TM_bact-type"/>
</dbReference>
<feature type="transmembrane region" description="Helical" evidence="9">
    <location>
        <begin position="248"/>
        <end position="267"/>
    </location>
</feature>
<evidence type="ECO:0000256" key="8">
    <source>
        <dbReference type="ARBA" id="ARBA00023136"/>
    </source>
</evidence>
<dbReference type="EMBL" id="CBTJ020000055">
    <property type="protein sequence ID" value="CDI03386.1"/>
    <property type="molecule type" value="Genomic_DNA"/>
</dbReference>
<dbReference type="GO" id="GO:0140359">
    <property type="term" value="F:ABC-type transporter activity"/>
    <property type="evidence" value="ECO:0007669"/>
    <property type="project" value="InterPro"/>
</dbReference>
<evidence type="ECO:0000256" key="5">
    <source>
        <dbReference type="ARBA" id="ARBA00022519"/>
    </source>
</evidence>
<dbReference type="Proteomes" id="UP000035760">
    <property type="component" value="Unassembled WGS sequence"/>
</dbReference>
<reference evidence="11" key="2">
    <citation type="submission" date="2014-03" db="EMBL/GenBank/DDBJ databases">
        <title>Candidatus Competibacter-lineage genomes retrieved from metagenomes reveal functional metabolic diversity.</title>
        <authorList>
            <person name="McIlroy S.J."/>
            <person name="Albertsen M."/>
            <person name="Andresen E.K."/>
            <person name="Saunders A.M."/>
            <person name="Kristiansen R."/>
            <person name="Stokholm-Bjerregaard M."/>
            <person name="Nielsen K.L."/>
            <person name="Nielsen P.H."/>
        </authorList>
    </citation>
    <scope>NUCLEOTIDE SEQUENCE</scope>
    <source>
        <strain evidence="11">Run_A_D11</strain>
    </source>
</reference>
<dbReference type="AlphaFoldDB" id="W6M631"/>
<keyword evidence="5" id="KW-0997">Cell inner membrane</keyword>
<evidence type="ECO:0000256" key="1">
    <source>
        <dbReference type="ARBA" id="ARBA00004429"/>
    </source>
</evidence>
<evidence type="ECO:0000256" key="9">
    <source>
        <dbReference type="RuleBase" id="RU361157"/>
    </source>
</evidence>
<name>W6M631_9GAMM</name>
<evidence type="ECO:0000313" key="12">
    <source>
        <dbReference type="Proteomes" id="UP000035760"/>
    </source>
</evidence>
<dbReference type="InterPro" id="IPR013525">
    <property type="entry name" value="ABC2_TM"/>
</dbReference>
<keyword evidence="8 9" id="KW-0472">Membrane</keyword>
<evidence type="ECO:0000256" key="4">
    <source>
        <dbReference type="ARBA" id="ARBA00022475"/>
    </source>
</evidence>
<gene>
    <name evidence="11" type="ORF">BN873_470128</name>
</gene>
<keyword evidence="4 9" id="KW-1003">Cell membrane</keyword>
<dbReference type="GO" id="GO:0015920">
    <property type="term" value="P:lipopolysaccharide transport"/>
    <property type="evidence" value="ECO:0007669"/>
    <property type="project" value="TreeGrafter"/>
</dbReference>
<evidence type="ECO:0000256" key="3">
    <source>
        <dbReference type="ARBA" id="ARBA00022448"/>
    </source>
</evidence>
<feature type="transmembrane region" description="Helical" evidence="9">
    <location>
        <begin position="80"/>
        <end position="98"/>
    </location>
</feature>
<comment type="similarity">
    <text evidence="2 9">Belongs to the ABC-2 integral membrane protein family.</text>
</comment>
<dbReference type="PANTHER" id="PTHR30413">
    <property type="entry name" value="INNER MEMBRANE TRANSPORT PERMEASE"/>
    <property type="match status" value="1"/>
</dbReference>
<protein>
    <recommendedName>
        <fullName evidence="9">Transport permease protein</fullName>
    </recommendedName>
</protein>
<organism evidence="11 12">
    <name type="scientific">Candidatus Competibacter denitrificans Run_A_D11</name>
    <dbReference type="NCBI Taxonomy" id="1400863"/>
    <lineage>
        <taxon>Bacteria</taxon>
        <taxon>Pseudomonadati</taxon>
        <taxon>Pseudomonadota</taxon>
        <taxon>Gammaproteobacteria</taxon>
        <taxon>Candidatus Competibacteraceae</taxon>
        <taxon>Candidatus Competibacter</taxon>
    </lineage>
</organism>
<dbReference type="GO" id="GO:0005886">
    <property type="term" value="C:plasma membrane"/>
    <property type="evidence" value="ECO:0007669"/>
    <property type="project" value="UniProtKB-SubCell"/>
</dbReference>
<comment type="subcellular location">
    <subcellularLocation>
        <location evidence="1 9">Cell inner membrane</location>
        <topology evidence="1 9">Multi-pass membrane protein</topology>
    </subcellularLocation>
</comment>
<feature type="domain" description="ABC transmembrane type-2" evidence="10">
    <location>
        <begin position="50"/>
        <end position="270"/>
    </location>
</feature>
<evidence type="ECO:0000259" key="10">
    <source>
        <dbReference type="PROSITE" id="PS51012"/>
    </source>
</evidence>
<feature type="transmembrane region" description="Helical" evidence="9">
    <location>
        <begin position="159"/>
        <end position="181"/>
    </location>
</feature>
<evidence type="ECO:0000256" key="7">
    <source>
        <dbReference type="ARBA" id="ARBA00022989"/>
    </source>
</evidence>
<keyword evidence="12" id="KW-1185">Reference proteome</keyword>
<sequence>MNSQHYRQVVEIRPSKGLFDLELGLVWQYRELLYFLLMRDLKVRYKQAALGAGWAIIQPIIATLIFTLVFGVFVKVPSDGLPYTVFAFTALLPWTLFAESLRRGGISLVGDSALIQKIYFPRLVIPLATALTALVDFLISLLMLFVLLLWYSIPLTLNIVFLPFFIFFTVVLAFSFGLWLGPLNIKFRDVQHIIPFLLQIWMYACPIVYPLSIIPEKYRWLYNLNPMVGVIEGFRWSLLGKENAEFQAIWITVIFVLLLLFGGVVYFKKMERSFADLI</sequence>